<dbReference type="Gene3D" id="3.40.50.620">
    <property type="entry name" value="HUPs"/>
    <property type="match status" value="1"/>
</dbReference>
<dbReference type="GO" id="GO:0009435">
    <property type="term" value="P:NAD+ biosynthetic process"/>
    <property type="evidence" value="ECO:0007669"/>
    <property type="project" value="UniProtKB-UniRule"/>
</dbReference>
<keyword evidence="8 10" id="KW-0520">NAD</keyword>
<dbReference type="GO" id="GO:0005524">
    <property type="term" value="F:ATP binding"/>
    <property type="evidence" value="ECO:0007669"/>
    <property type="project" value="UniProtKB-KW"/>
</dbReference>
<keyword evidence="6 10" id="KW-0547">Nucleotide-binding</keyword>
<dbReference type="CDD" id="cd02165">
    <property type="entry name" value="NMNAT"/>
    <property type="match status" value="1"/>
</dbReference>
<evidence type="ECO:0000256" key="5">
    <source>
        <dbReference type="ARBA" id="ARBA00022695"/>
    </source>
</evidence>
<evidence type="ECO:0000256" key="6">
    <source>
        <dbReference type="ARBA" id="ARBA00022741"/>
    </source>
</evidence>
<evidence type="ECO:0000313" key="13">
    <source>
        <dbReference type="Proteomes" id="UP001055911"/>
    </source>
</evidence>
<evidence type="ECO:0000259" key="11">
    <source>
        <dbReference type="Pfam" id="PF01467"/>
    </source>
</evidence>
<dbReference type="InterPro" id="IPR004821">
    <property type="entry name" value="Cyt_trans-like"/>
</dbReference>
<evidence type="ECO:0000256" key="2">
    <source>
        <dbReference type="ARBA" id="ARBA00005019"/>
    </source>
</evidence>
<keyword evidence="3 10" id="KW-0662">Pyridine nucleotide biosynthesis</keyword>
<dbReference type="Proteomes" id="UP001055911">
    <property type="component" value="Chromosome"/>
</dbReference>
<dbReference type="NCBIfam" id="NF000841">
    <property type="entry name" value="PRK00071.1-4"/>
    <property type="match status" value="1"/>
</dbReference>
<dbReference type="NCBIfam" id="TIGR00482">
    <property type="entry name" value="nicotinate (nicotinamide) nucleotide adenylyltransferase"/>
    <property type="match status" value="1"/>
</dbReference>
<dbReference type="NCBIfam" id="TIGR00125">
    <property type="entry name" value="cyt_tran_rel"/>
    <property type="match status" value="1"/>
</dbReference>
<dbReference type="InterPro" id="IPR005248">
    <property type="entry name" value="NadD/NMNAT"/>
</dbReference>
<keyword evidence="7 10" id="KW-0067">ATP-binding</keyword>
<dbReference type="InterPro" id="IPR014729">
    <property type="entry name" value="Rossmann-like_a/b/a_fold"/>
</dbReference>
<evidence type="ECO:0000313" key="12">
    <source>
        <dbReference type="EMBL" id="USS89738.1"/>
    </source>
</evidence>
<evidence type="ECO:0000256" key="8">
    <source>
        <dbReference type="ARBA" id="ARBA00023027"/>
    </source>
</evidence>
<dbReference type="Pfam" id="PF01467">
    <property type="entry name" value="CTP_transf_like"/>
    <property type="match status" value="1"/>
</dbReference>
<evidence type="ECO:0000256" key="3">
    <source>
        <dbReference type="ARBA" id="ARBA00022642"/>
    </source>
</evidence>
<dbReference type="SUPFAM" id="SSF52374">
    <property type="entry name" value="Nucleotidylyl transferase"/>
    <property type="match status" value="1"/>
</dbReference>
<dbReference type="NCBIfam" id="NF000840">
    <property type="entry name" value="PRK00071.1-3"/>
    <property type="match status" value="1"/>
</dbReference>
<keyword evidence="13" id="KW-1185">Reference proteome</keyword>
<dbReference type="EMBL" id="CP097119">
    <property type="protein sequence ID" value="USS89738.1"/>
    <property type="molecule type" value="Genomic_DNA"/>
</dbReference>
<feature type="domain" description="Cytidyltransferase-like" evidence="11">
    <location>
        <begin position="8"/>
        <end position="163"/>
    </location>
</feature>
<name>A0A9Q9E3P3_9LACO</name>
<evidence type="ECO:0000256" key="10">
    <source>
        <dbReference type="HAMAP-Rule" id="MF_00244"/>
    </source>
</evidence>
<keyword evidence="5 10" id="KW-0548">Nucleotidyltransferase</keyword>
<reference evidence="12" key="1">
    <citation type="submission" date="2022-05" db="EMBL/GenBank/DDBJ databases">
        <authorList>
            <person name="Oliphant S.A."/>
            <person name="Watson-Haigh N.S."/>
            <person name="Sumby K.M."/>
            <person name="Gardner J.M."/>
            <person name="Jiranek V."/>
        </authorList>
    </citation>
    <scope>NUCLEOTIDE SEQUENCE</scope>
    <source>
        <strain evidence="12">KI4_B1</strain>
    </source>
</reference>
<comment type="pathway">
    <text evidence="2 10">Cofactor biosynthesis; NAD(+) biosynthesis; deamido-NAD(+) from nicotinate D-ribonucleotide: step 1/1.</text>
</comment>
<dbReference type="HAMAP" id="MF_00244">
    <property type="entry name" value="NaMN_adenylyltr"/>
    <property type="match status" value="1"/>
</dbReference>
<dbReference type="EC" id="2.7.7.18" evidence="10"/>
<dbReference type="GO" id="GO:0004515">
    <property type="term" value="F:nicotinate-nucleotide adenylyltransferase activity"/>
    <property type="evidence" value="ECO:0007669"/>
    <property type="project" value="UniProtKB-UniRule"/>
</dbReference>
<protein>
    <recommendedName>
        <fullName evidence="10">Probable nicotinate-nucleotide adenylyltransferase</fullName>
        <ecNumber evidence="10">2.7.7.18</ecNumber>
    </recommendedName>
    <alternativeName>
        <fullName evidence="10">Deamido-NAD(+) diphosphorylase</fullName>
    </alternativeName>
    <alternativeName>
        <fullName evidence="10">Deamido-NAD(+) pyrophosphorylase</fullName>
    </alternativeName>
    <alternativeName>
        <fullName evidence="10">Nicotinate mononucleotide adenylyltransferase</fullName>
        <shortName evidence="10">NaMN adenylyltransferase</shortName>
    </alternativeName>
</protein>
<dbReference type="PANTHER" id="PTHR39321:SF3">
    <property type="entry name" value="PHOSPHOPANTETHEINE ADENYLYLTRANSFERASE"/>
    <property type="match status" value="1"/>
</dbReference>
<comment type="function">
    <text evidence="1 10">Catalyzes the reversible adenylation of nicotinate mononucleotide (NaMN) to nicotinic acid adenine dinucleotide (NaAD).</text>
</comment>
<organism evidence="12 13">
    <name type="scientific">Fructilactobacillus cliffordii</name>
    <dbReference type="NCBI Taxonomy" id="2940299"/>
    <lineage>
        <taxon>Bacteria</taxon>
        <taxon>Bacillati</taxon>
        <taxon>Bacillota</taxon>
        <taxon>Bacilli</taxon>
        <taxon>Lactobacillales</taxon>
        <taxon>Lactobacillaceae</taxon>
        <taxon>Fructilactobacillus</taxon>
    </lineage>
</organism>
<evidence type="ECO:0000256" key="9">
    <source>
        <dbReference type="ARBA" id="ARBA00048721"/>
    </source>
</evidence>
<proteinExistence type="inferred from homology"/>
<keyword evidence="4 10" id="KW-0808">Transferase</keyword>
<accession>A0A9Q9E3P3</accession>
<evidence type="ECO:0000256" key="7">
    <source>
        <dbReference type="ARBA" id="ARBA00022840"/>
    </source>
</evidence>
<comment type="catalytic activity">
    <reaction evidence="9 10">
        <text>nicotinate beta-D-ribonucleotide + ATP + H(+) = deamido-NAD(+) + diphosphate</text>
        <dbReference type="Rhea" id="RHEA:22860"/>
        <dbReference type="ChEBI" id="CHEBI:15378"/>
        <dbReference type="ChEBI" id="CHEBI:30616"/>
        <dbReference type="ChEBI" id="CHEBI:33019"/>
        <dbReference type="ChEBI" id="CHEBI:57502"/>
        <dbReference type="ChEBI" id="CHEBI:58437"/>
        <dbReference type="EC" id="2.7.7.18"/>
    </reaction>
</comment>
<evidence type="ECO:0000256" key="4">
    <source>
        <dbReference type="ARBA" id="ARBA00022679"/>
    </source>
</evidence>
<comment type="similarity">
    <text evidence="10">Belongs to the NadD family.</text>
</comment>
<sequence length="192" mass="21904">MRKLKVGLLGGTFNPVHQGHLIIAEQALAQLQLDRVDFLPDFLPPHVDHKEAIAAHHRVAMLQLAIQKNEHFGLELAEIARQGKSYSYDTMKELQAQHPNVEYYFIIGGDMVAYLDKWYRIADLIRLVTFVGVNRPETTADSPYPVQWIKVPAFAVSSSLIRTNLSQGRAVRYLLPDLVLDYIKEHQLYGTR</sequence>
<gene>
    <name evidence="10" type="primary">nadD</name>
    <name evidence="12" type="ORF">M3M40_02825</name>
</gene>
<dbReference type="RefSeq" id="WP_252767285.1">
    <property type="nucleotide sequence ID" value="NZ_CP097119.1"/>
</dbReference>
<dbReference type="AlphaFoldDB" id="A0A9Q9E3P3"/>
<dbReference type="PANTHER" id="PTHR39321">
    <property type="entry name" value="NICOTINATE-NUCLEOTIDE ADENYLYLTRANSFERASE-RELATED"/>
    <property type="match status" value="1"/>
</dbReference>
<evidence type="ECO:0000256" key="1">
    <source>
        <dbReference type="ARBA" id="ARBA00002324"/>
    </source>
</evidence>